<evidence type="ECO:0000256" key="4">
    <source>
        <dbReference type="ARBA" id="ARBA00022741"/>
    </source>
</evidence>
<proteinExistence type="inferred from homology"/>
<keyword evidence="5 10" id="KW-0418">Kinase</keyword>
<organism evidence="10 11">
    <name type="scientific">Pseudoglutamicibacter cumminsii</name>
    <dbReference type="NCBI Taxonomy" id="156979"/>
    <lineage>
        <taxon>Bacteria</taxon>
        <taxon>Bacillati</taxon>
        <taxon>Actinomycetota</taxon>
        <taxon>Actinomycetes</taxon>
        <taxon>Micrococcales</taxon>
        <taxon>Micrococcaceae</taxon>
        <taxon>Pseudoglutamicibacter</taxon>
    </lineage>
</organism>
<comment type="cofactor">
    <cofactor evidence="1">
        <name>Mg(2+)</name>
        <dbReference type="ChEBI" id="CHEBI:18420"/>
    </cofactor>
</comment>
<evidence type="ECO:0000313" key="10">
    <source>
        <dbReference type="EMBL" id="PWI27937.1"/>
    </source>
</evidence>
<protein>
    <submittedName>
        <fullName evidence="10">Diacylglycerol kinase</fullName>
    </submittedName>
</protein>
<sequence length="347" mass="36544">MGTTCSWTGVKGFGALVVQPAVILNGGKPDLGAIRDEIREVAQAEGLAEPLFFETTEDDPGAGQAAEALAAGADLIIVGGGDGTIRVVAEYLVGRSDVELAVLPLGTGNLLARNVGIDPDDVSGAIRTALLGEVHHVDALRVELVKRDRSVDSQLSLVAAGVGIDAEVMSSTNGLLKKLIGPGAYVAAGLQRLAGFPKEARVRLGEGAWETVDFRTILMANAGFIQGGIEFAPGASMSDGVQDVVLYRPRTALGWSIVGVKTLWHKDLRTRMMAHVQTRKISVRPLKPVMAQIDGDPVGEVTTLTSEVVKHALSLRVPRPVDRCAPGGDLLAMLPRGFRKALDVLRS</sequence>
<dbReference type="PANTHER" id="PTHR12358:SF54">
    <property type="entry name" value="SPHINGOSINE KINASE RELATED PROTEIN"/>
    <property type="match status" value="1"/>
</dbReference>
<dbReference type="EMBL" id="QFWG01000004">
    <property type="protein sequence ID" value="PWI27937.1"/>
    <property type="molecule type" value="Genomic_DNA"/>
</dbReference>
<keyword evidence="7" id="KW-0594">Phospholipid biosynthesis</keyword>
<evidence type="ECO:0000256" key="2">
    <source>
        <dbReference type="ARBA" id="ARBA00005983"/>
    </source>
</evidence>
<keyword evidence="11" id="KW-1185">Reference proteome</keyword>
<dbReference type="Pfam" id="PF19279">
    <property type="entry name" value="YegS_C"/>
    <property type="match status" value="1"/>
</dbReference>
<keyword evidence="3" id="KW-0808">Transferase</keyword>
<gene>
    <name evidence="10" type="ORF">CAY35_04220</name>
</gene>
<dbReference type="Gene3D" id="3.40.50.10330">
    <property type="entry name" value="Probable inorganic polyphosphate/atp-NAD kinase, domain 1"/>
    <property type="match status" value="1"/>
</dbReference>
<keyword evidence="4" id="KW-0547">Nucleotide-binding</keyword>
<evidence type="ECO:0000256" key="8">
    <source>
        <dbReference type="ARBA" id="ARBA00023264"/>
    </source>
</evidence>
<evidence type="ECO:0000256" key="1">
    <source>
        <dbReference type="ARBA" id="ARBA00001946"/>
    </source>
</evidence>
<dbReference type="SMART" id="SM00046">
    <property type="entry name" value="DAGKc"/>
    <property type="match status" value="1"/>
</dbReference>
<dbReference type="PANTHER" id="PTHR12358">
    <property type="entry name" value="SPHINGOSINE KINASE"/>
    <property type="match status" value="1"/>
</dbReference>
<keyword evidence="7" id="KW-0444">Lipid biosynthesis</keyword>
<dbReference type="InterPro" id="IPR045540">
    <property type="entry name" value="YegS/DAGK_C"/>
</dbReference>
<dbReference type="InterPro" id="IPR050187">
    <property type="entry name" value="Lipid_Phosphate_FormReg"/>
</dbReference>
<keyword evidence="8" id="KW-1208">Phospholipid metabolism</keyword>
<dbReference type="Gene3D" id="2.60.200.40">
    <property type="match status" value="1"/>
</dbReference>
<dbReference type="PROSITE" id="PS50146">
    <property type="entry name" value="DAGK"/>
    <property type="match status" value="1"/>
</dbReference>
<evidence type="ECO:0000256" key="5">
    <source>
        <dbReference type="ARBA" id="ARBA00022777"/>
    </source>
</evidence>
<evidence type="ECO:0000313" key="11">
    <source>
        <dbReference type="Proteomes" id="UP000245514"/>
    </source>
</evidence>
<comment type="similarity">
    <text evidence="2">Belongs to the diacylglycerol/lipid kinase family.</text>
</comment>
<evidence type="ECO:0000256" key="7">
    <source>
        <dbReference type="ARBA" id="ARBA00023209"/>
    </source>
</evidence>
<dbReference type="InterPro" id="IPR016064">
    <property type="entry name" value="NAD/diacylglycerol_kinase_sf"/>
</dbReference>
<dbReference type="Pfam" id="PF00781">
    <property type="entry name" value="DAGK_cat"/>
    <property type="match status" value="1"/>
</dbReference>
<evidence type="ECO:0000256" key="6">
    <source>
        <dbReference type="ARBA" id="ARBA00022840"/>
    </source>
</evidence>
<keyword evidence="6" id="KW-0067">ATP-binding</keyword>
<accession>A0ABX5L5B2</accession>
<dbReference type="Proteomes" id="UP000245514">
    <property type="component" value="Unassembled WGS sequence"/>
</dbReference>
<evidence type="ECO:0000256" key="3">
    <source>
        <dbReference type="ARBA" id="ARBA00022679"/>
    </source>
</evidence>
<keyword evidence="7" id="KW-0443">Lipid metabolism</keyword>
<dbReference type="SUPFAM" id="SSF111331">
    <property type="entry name" value="NAD kinase/diacylglycerol kinase-like"/>
    <property type="match status" value="1"/>
</dbReference>
<comment type="caution">
    <text evidence="10">The sequence shown here is derived from an EMBL/GenBank/DDBJ whole genome shotgun (WGS) entry which is preliminary data.</text>
</comment>
<dbReference type="InterPro" id="IPR017438">
    <property type="entry name" value="ATP-NAD_kinase_N"/>
</dbReference>
<evidence type="ECO:0000259" key="9">
    <source>
        <dbReference type="PROSITE" id="PS50146"/>
    </source>
</evidence>
<dbReference type="InterPro" id="IPR001206">
    <property type="entry name" value="Diacylglycerol_kinase_cat_dom"/>
</dbReference>
<dbReference type="GO" id="GO:0016301">
    <property type="term" value="F:kinase activity"/>
    <property type="evidence" value="ECO:0007669"/>
    <property type="project" value="UniProtKB-KW"/>
</dbReference>
<name>A0ABX5L5B2_9MICC</name>
<feature type="domain" description="DAGKc" evidence="9">
    <location>
        <begin position="15"/>
        <end position="146"/>
    </location>
</feature>
<reference evidence="10 11" key="1">
    <citation type="submission" date="2018-05" db="EMBL/GenBank/DDBJ databases">
        <title>Draft Genome Sequence of Arthrobacter cumminsii IME1328, Isolated from a Patient Who Suffered from Foot Ulcers in China.</title>
        <authorList>
            <person name="Li M."/>
            <person name="Jiang Z."/>
            <person name="Sun Q."/>
            <person name="Tong Y."/>
        </authorList>
    </citation>
    <scope>NUCLEOTIDE SEQUENCE [LARGE SCALE GENOMIC DNA]</scope>
    <source>
        <strain evidence="10 11">IME1328</strain>
    </source>
</reference>